<keyword evidence="7 10" id="KW-0067">ATP-binding</keyword>
<evidence type="ECO:0000256" key="5">
    <source>
        <dbReference type="ARBA" id="ARBA00022741"/>
    </source>
</evidence>
<comment type="function">
    <text evidence="10">Catalyzes the phosphorylation of the position 2 hydroxy group of 4-diphosphocytidyl-2C-methyl-D-erythritol.</text>
</comment>
<dbReference type="HAMAP" id="MF_00061">
    <property type="entry name" value="IspE"/>
    <property type="match status" value="1"/>
</dbReference>
<dbReference type="Gene3D" id="3.30.70.890">
    <property type="entry name" value="GHMP kinase, C-terminal domain"/>
    <property type="match status" value="1"/>
</dbReference>
<evidence type="ECO:0000313" key="14">
    <source>
        <dbReference type="Proteomes" id="UP000006457"/>
    </source>
</evidence>
<dbReference type="Pfam" id="PF00288">
    <property type="entry name" value="GHMP_kinases_N"/>
    <property type="match status" value="1"/>
</dbReference>
<dbReference type="GO" id="GO:0019288">
    <property type="term" value="P:isopentenyl diphosphate biosynthetic process, methylerythritol 4-phosphate pathway"/>
    <property type="evidence" value="ECO:0007669"/>
    <property type="project" value="UniProtKB-UniRule"/>
</dbReference>
<feature type="domain" description="GHMP kinase N-terminal" evidence="11">
    <location>
        <begin position="83"/>
        <end position="161"/>
    </location>
</feature>
<keyword evidence="4 10" id="KW-0808">Transferase</keyword>
<dbReference type="OrthoDB" id="9809438at2"/>
<dbReference type="PATRIC" id="fig|1095749.3.peg.1123"/>
<evidence type="ECO:0000256" key="9">
    <source>
        <dbReference type="ARBA" id="ARBA00032554"/>
    </source>
</evidence>
<comment type="pathway">
    <text evidence="10">Isoprenoid biosynthesis; isopentenyl diphosphate biosynthesis via DXP pathway; isopentenyl diphosphate from 1-deoxy-D-xylulose 5-phosphate: step 3/6.</text>
</comment>
<dbReference type="Proteomes" id="UP000006457">
    <property type="component" value="Unassembled WGS sequence"/>
</dbReference>
<dbReference type="SUPFAM" id="SSF55060">
    <property type="entry name" value="GHMP Kinase, C-terminal domain"/>
    <property type="match status" value="1"/>
</dbReference>
<evidence type="ECO:0000256" key="7">
    <source>
        <dbReference type="ARBA" id="ARBA00022840"/>
    </source>
</evidence>
<dbReference type="PANTHER" id="PTHR43527">
    <property type="entry name" value="4-DIPHOSPHOCYTIDYL-2-C-METHYL-D-ERYTHRITOL KINASE, CHLOROPLASTIC"/>
    <property type="match status" value="1"/>
</dbReference>
<keyword evidence="5 10" id="KW-0547">Nucleotide-binding</keyword>
<evidence type="ECO:0000259" key="12">
    <source>
        <dbReference type="Pfam" id="PF08544"/>
    </source>
</evidence>
<proteinExistence type="inferred from homology"/>
<protein>
    <recommendedName>
        <fullName evidence="3 10">4-diphosphocytidyl-2-C-methyl-D-erythritol kinase</fullName>
        <shortName evidence="10">CMK</shortName>
        <ecNumber evidence="2 10">2.7.1.148</ecNumber>
    </recommendedName>
    <alternativeName>
        <fullName evidence="9 10">4-(cytidine-5'-diphospho)-2-C-methyl-D-erythritol kinase</fullName>
    </alternativeName>
</protein>
<accession>I3DCK7</accession>
<evidence type="ECO:0000256" key="8">
    <source>
        <dbReference type="ARBA" id="ARBA00023229"/>
    </source>
</evidence>
<keyword evidence="14" id="KW-1185">Reference proteome</keyword>
<dbReference type="Gene3D" id="3.30.230.10">
    <property type="match status" value="1"/>
</dbReference>
<evidence type="ECO:0000313" key="13">
    <source>
        <dbReference type="EMBL" id="EIJ69450.1"/>
    </source>
</evidence>
<comment type="similarity">
    <text evidence="1 10">Belongs to the GHMP kinase family. IspE subfamily.</text>
</comment>
<dbReference type="Pfam" id="PF08544">
    <property type="entry name" value="GHMP_kinases_C"/>
    <property type="match status" value="1"/>
</dbReference>
<sequence>MKNHQFSSALSTDYKQGEAISFPCPAKLNLFLYINGRRADGYHELQTLFQFLDYGDWLTIKVRHNDDQILLTPTIPNLKIQDNLIYRAARLLQQKTKCKLGAEMHLDKVLPIGGGVGGGSSNAATTLLALNYLWKTNLTIEELAELGLQLGADVPIFIHGKASFAEGVGEKITYCEVPEKWYLVIKPNVSISTAKVFSAPELTRDTPKKSLQQLLQQEYKNDCERIVRKQYPEVEQLLNWLVQYSPSRLTGSGACVFAEFENEQAAQAVLNLKAKEFSGFVAKGLNVSPLHQMLKQL</sequence>
<keyword evidence="8 10" id="KW-0414">Isoprene biosynthesis</keyword>
<dbReference type="InterPro" id="IPR014721">
    <property type="entry name" value="Ribsml_uS5_D2-typ_fold_subgr"/>
</dbReference>
<dbReference type="eggNOG" id="COG1947">
    <property type="taxonomic scope" value="Bacteria"/>
</dbReference>
<keyword evidence="6 10" id="KW-0418">Kinase</keyword>
<dbReference type="NCBIfam" id="TIGR00154">
    <property type="entry name" value="ispE"/>
    <property type="match status" value="1"/>
</dbReference>
<gene>
    <name evidence="10 13" type="primary">ispE</name>
    <name evidence="13" type="ORF">HMPREF1052_0923</name>
</gene>
<feature type="active site" evidence="10">
    <location>
        <position position="153"/>
    </location>
</feature>
<dbReference type="EMBL" id="AJSX01000030">
    <property type="protein sequence ID" value="EIJ69450.1"/>
    <property type="molecule type" value="Genomic_DNA"/>
</dbReference>
<dbReference type="InterPro" id="IPR036554">
    <property type="entry name" value="GHMP_kinase_C_sf"/>
</dbReference>
<dbReference type="GO" id="GO:0050515">
    <property type="term" value="F:4-(cytidine 5'-diphospho)-2-C-methyl-D-erythritol kinase activity"/>
    <property type="evidence" value="ECO:0007669"/>
    <property type="project" value="UniProtKB-UniRule"/>
</dbReference>
<feature type="binding site" evidence="10">
    <location>
        <begin position="111"/>
        <end position="121"/>
    </location>
    <ligand>
        <name>ATP</name>
        <dbReference type="ChEBI" id="CHEBI:30616"/>
    </ligand>
</feature>
<dbReference type="InterPro" id="IPR004424">
    <property type="entry name" value="IspE"/>
</dbReference>
<dbReference type="AlphaFoldDB" id="I3DCK7"/>
<dbReference type="InterPro" id="IPR013750">
    <property type="entry name" value="GHMP_kinase_C_dom"/>
</dbReference>
<dbReference type="PANTHER" id="PTHR43527:SF2">
    <property type="entry name" value="4-DIPHOSPHOCYTIDYL-2-C-METHYL-D-ERYTHRITOL KINASE, CHLOROPLASTIC"/>
    <property type="match status" value="1"/>
</dbReference>
<evidence type="ECO:0000256" key="2">
    <source>
        <dbReference type="ARBA" id="ARBA00012052"/>
    </source>
</evidence>
<dbReference type="GO" id="GO:0016114">
    <property type="term" value="P:terpenoid biosynthetic process"/>
    <property type="evidence" value="ECO:0007669"/>
    <property type="project" value="UniProtKB-UniRule"/>
</dbReference>
<dbReference type="InterPro" id="IPR006204">
    <property type="entry name" value="GHMP_kinase_N_dom"/>
</dbReference>
<organism evidence="13 14">
    <name type="scientific">Pasteurella bettyae CCUG 2042</name>
    <dbReference type="NCBI Taxonomy" id="1095749"/>
    <lineage>
        <taxon>Bacteria</taxon>
        <taxon>Pseudomonadati</taxon>
        <taxon>Pseudomonadota</taxon>
        <taxon>Gammaproteobacteria</taxon>
        <taxon>Pasteurellales</taxon>
        <taxon>Pasteurellaceae</taxon>
        <taxon>Pasteurella</taxon>
    </lineage>
</organism>
<dbReference type="RefSeq" id="WP_005760612.1">
    <property type="nucleotide sequence ID" value="NZ_AJSX01000030.1"/>
</dbReference>
<evidence type="ECO:0000256" key="6">
    <source>
        <dbReference type="ARBA" id="ARBA00022777"/>
    </source>
</evidence>
<comment type="catalytic activity">
    <reaction evidence="10">
        <text>4-CDP-2-C-methyl-D-erythritol + ATP = 4-CDP-2-C-methyl-D-erythritol 2-phosphate + ADP + H(+)</text>
        <dbReference type="Rhea" id="RHEA:18437"/>
        <dbReference type="ChEBI" id="CHEBI:15378"/>
        <dbReference type="ChEBI" id="CHEBI:30616"/>
        <dbReference type="ChEBI" id="CHEBI:57823"/>
        <dbReference type="ChEBI" id="CHEBI:57919"/>
        <dbReference type="ChEBI" id="CHEBI:456216"/>
        <dbReference type="EC" id="2.7.1.148"/>
    </reaction>
</comment>
<dbReference type="SUPFAM" id="SSF54211">
    <property type="entry name" value="Ribosomal protein S5 domain 2-like"/>
    <property type="match status" value="1"/>
</dbReference>
<dbReference type="UniPathway" id="UPA00056">
    <property type="reaction ID" value="UER00094"/>
</dbReference>
<name>I3DCK7_9PAST</name>
<reference evidence="13 14" key="1">
    <citation type="submission" date="2012-03" db="EMBL/GenBank/DDBJ databases">
        <authorList>
            <person name="Harkins D.M."/>
            <person name="Madupu R."/>
            <person name="Durkin A.S."/>
            <person name="Torralba M."/>
            <person name="Methe B."/>
            <person name="Sutton G.G."/>
            <person name="Nelson K.E."/>
        </authorList>
    </citation>
    <scope>NUCLEOTIDE SEQUENCE [LARGE SCALE GENOMIC DNA]</scope>
    <source>
        <strain evidence="13 14">CCUG 2042</strain>
    </source>
</reference>
<dbReference type="PIRSF" id="PIRSF010376">
    <property type="entry name" value="IspE"/>
    <property type="match status" value="1"/>
</dbReference>
<evidence type="ECO:0000256" key="10">
    <source>
        <dbReference type="HAMAP-Rule" id="MF_00061"/>
    </source>
</evidence>
<evidence type="ECO:0000256" key="3">
    <source>
        <dbReference type="ARBA" id="ARBA00017473"/>
    </source>
</evidence>
<evidence type="ECO:0000259" key="11">
    <source>
        <dbReference type="Pfam" id="PF00288"/>
    </source>
</evidence>
<feature type="active site" evidence="10">
    <location>
        <position position="27"/>
    </location>
</feature>
<dbReference type="InterPro" id="IPR020568">
    <property type="entry name" value="Ribosomal_Su5_D2-typ_SF"/>
</dbReference>
<evidence type="ECO:0000256" key="4">
    <source>
        <dbReference type="ARBA" id="ARBA00022679"/>
    </source>
</evidence>
<feature type="domain" description="GHMP kinase C-terminal" evidence="12">
    <location>
        <begin position="210"/>
        <end position="271"/>
    </location>
</feature>
<dbReference type="EC" id="2.7.1.148" evidence="2 10"/>
<dbReference type="FunFam" id="3.30.230.10:FF:000022">
    <property type="entry name" value="4-diphosphocytidyl-2-C-methyl-D-erythritol kinase"/>
    <property type="match status" value="1"/>
</dbReference>
<evidence type="ECO:0000256" key="1">
    <source>
        <dbReference type="ARBA" id="ARBA00009684"/>
    </source>
</evidence>
<dbReference type="GO" id="GO:0005524">
    <property type="term" value="F:ATP binding"/>
    <property type="evidence" value="ECO:0007669"/>
    <property type="project" value="UniProtKB-UniRule"/>
</dbReference>
<comment type="caution">
    <text evidence="13">The sequence shown here is derived from an EMBL/GenBank/DDBJ whole genome shotgun (WGS) entry which is preliminary data.</text>
</comment>